<dbReference type="Proteomes" id="UP001168821">
    <property type="component" value="Unassembled WGS sequence"/>
</dbReference>
<proteinExistence type="predicted"/>
<protein>
    <submittedName>
        <fullName evidence="2">Uncharacterized protein</fullName>
    </submittedName>
</protein>
<gene>
    <name evidence="2" type="ORF">Zmor_014498</name>
</gene>
<organism evidence="2 3">
    <name type="scientific">Zophobas morio</name>
    <dbReference type="NCBI Taxonomy" id="2755281"/>
    <lineage>
        <taxon>Eukaryota</taxon>
        <taxon>Metazoa</taxon>
        <taxon>Ecdysozoa</taxon>
        <taxon>Arthropoda</taxon>
        <taxon>Hexapoda</taxon>
        <taxon>Insecta</taxon>
        <taxon>Pterygota</taxon>
        <taxon>Neoptera</taxon>
        <taxon>Endopterygota</taxon>
        <taxon>Coleoptera</taxon>
        <taxon>Polyphaga</taxon>
        <taxon>Cucujiformia</taxon>
        <taxon>Tenebrionidae</taxon>
        <taxon>Zophobas</taxon>
    </lineage>
</organism>
<reference evidence="2" key="1">
    <citation type="journal article" date="2023" name="G3 (Bethesda)">
        <title>Whole genome assemblies of Zophobas morio and Tenebrio molitor.</title>
        <authorList>
            <person name="Kaur S."/>
            <person name="Stinson S.A."/>
            <person name="diCenzo G.C."/>
        </authorList>
    </citation>
    <scope>NUCLEOTIDE SEQUENCE</scope>
    <source>
        <strain evidence="2">QUZm001</strain>
    </source>
</reference>
<evidence type="ECO:0000313" key="2">
    <source>
        <dbReference type="EMBL" id="KAJ3655365.1"/>
    </source>
</evidence>
<sequence>MPLQGMRLCWSNDKSEESDDKSVEKNKKITLSLVCLCWSYDNKRCECRYDVAGLLSVGVVQSERVKMGDAGTPLPHRKMMVSCYLCRVPKNGT</sequence>
<keyword evidence="3" id="KW-1185">Reference proteome</keyword>
<evidence type="ECO:0000256" key="1">
    <source>
        <dbReference type="SAM" id="MobiDB-lite"/>
    </source>
</evidence>
<comment type="caution">
    <text evidence="2">The sequence shown here is derived from an EMBL/GenBank/DDBJ whole genome shotgun (WGS) entry which is preliminary data.</text>
</comment>
<dbReference type="AlphaFoldDB" id="A0AA38IF76"/>
<evidence type="ECO:0000313" key="3">
    <source>
        <dbReference type="Proteomes" id="UP001168821"/>
    </source>
</evidence>
<dbReference type="EMBL" id="JALNTZ010000004">
    <property type="protein sequence ID" value="KAJ3655365.1"/>
    <property type="molecule type" value="Genomic_DNA"/>
</dbReference>
<accession>A0AA38IF76</accession>
<feature type="region of interest" description="Disordered" evidence="1">
    <location>
        <begin position="1"/>
        <end position="24"/>
    </location>
</feature>
<name>A0AA38IF76_9CUCU</name>